<feature type="region of interest" description="Disordered" evidence="1">
    <location>
        <begin position="58"/>
        <end position="79"/>
    </location>
</feature>
<dbReference type="EMBL" id="JAFNEN010006968">
    <property type="protein sequence ID" value="KAG8155714.1"/>
    <property type="molecule type" value="Genomic_DNA"/>
</dbReference>
<sequence length="79" mass="8945">MRTLHGPHPPKKYSVPEATIPAPQRENEMFLPIPQPPPNLQPKPRPYEKPKIKLIHHPLHHPPAISRLPKNTLPPGMIG</sequence>
<keyword evidence="3" id="KW-1185">Reference proteome</keyword>
<gene>
    <name evidence="2" type="ORF">JTE90_024929</name>
</gene>
<evidence type="ECO:0000313" key="3">
    <source>
        <dbReference type="Proteomes" id="UP000827092"/>
    </source>
</evidence>
<evidence type="ECO:0000313" key="2">
    <source>
        <dbReference type="EMBL" id="KAG8155714.1"/>
    </source>
</evidence>
<organism evidence="2 3">
    <name type="scientific">Oedothorax gibbosus</name>
    <dbReference type="NCBI Taxonomy" id="931172"/>
    <lineage>
        <taxon>Eukaryota</taxon>
        <taxon>Metazoa</taxon>
        <taxon>Ecdysozoa</taxon>
        <taxon>Arthropoda</taxon>
        <taxon>Chelicerata</taxon>
        <taxon>Arachnida</taxon>
        <taxon>Araneae</taxon>
        <taxon>Araneomorphae</taxon>
        <taxon>Entelegynae</taxon>
        <taxon>Araneoidea</taxon>
        <taxon>Linyphiidae</taxon>
        <taxon>Erigoninae</taxon>
        <taxon>Oedothorax</taxon>
    </lineage>
</organism>
<name>A0AAV6TDB0_9ARAC</name>
<accession>A0AAV6TDB0</accession>
<feature type="region of interest" description="Disordered" evidence="1">
    <location>
        <begin position="28"/>
        <end position="47"/>
    </location>
</feature>
<proteinExistence type="predicted"/>
<comment type="caution">
    <text evidence="2">The sequence shown here is derived from an EMBL/GenBank/DDBJ whole genome shotgun (WGS) entry which is preliminary data.</text>
</comment>
<dbReference type="AlphaFoldDB" id="A0AAV6TDB0"/>
<dbReference type="Proteomes" id="UP000827092">
    <property type="component" value="Unassembled WGS sequence"/>
</dbReference>
<feature type="compositionally biased region" description="Pro residues" evidence="1">
    <location>
        <begin position="33"/>
        <end position="44"/>
    </location>
</feature>
<protein>
    <submittedName>
        <fullName evidence="2">Uncharacterized protein</fullName>
    </submittedName>
</protein>
<evidence type="ECO:0000256" key="1">
    <source>
        <dbReference type="SAM" id="MobiDB-lite"/>
    </source>
</evidence>
<reference evidence="2 3" key="1">
    <citation type="journal article" date="2022" name="Nat. Ecol. Evol.">
        <title>A masculinizing supergene underlies an exaggerated male reproductive morph in a spider.</title>
        <authorList>
            <person name="Hendrickx F."/>
            <person name="De Corte Z."/>
            <person name="Sonet G."/>
            <person name="Van Belleghem S.M."/>
            <person name="Kostlbacher S."/>
            <person name="Vangestel C."/>
        </authorList>
    </citation>
    <scope>NUCLEOTIDE SEQUENCE [LARGE SCALE GENOMIC DNA]</scope>
    <source>
        <strain evidence="2">W744_W776</strain>
    </source>
</reference>